<dbReference type="Pfam" id="PF01910">
    <property type="entry name" value="Thiamine_BP"/>
    <property type="match status" value="1"/>
</dbReference>
<dbReference type="InterPro" id="IPR002767">
    <property type="entry name" value="Thiamine_BP"/>
</dbReference>
<dbReference type="InterPro" id="IPR051614">
    <property type="entry name" value="UPF0045_domain"/>
</dbReference>
<evidence type="ECO:0000313" key="4">
    <source>
        <dbReference type="Proteomes" id="UP000218267"/>
    </source>
</evidence>
<dbReference type="KEGG" id="mbas:ALGA_1917"/>
<dbReference type="PANTHER" id="PTHR33777:SF1">
    <property type="entry name" value="UPF0045 PROTEIN ECM15"/>
    <property type="match status" value="1"/>
</dbReference>
<dbReference type="OrthoDB" id="5886358at2"/>
<keyword evidence="4" id="KW-1185">Reference proteome</keyword>
<gene>
    <name evidence="3" type="ORF">ALGA_1917</name>
</gene>
<dbReference type="InterPro" id="IPR029756">
    <property type="entry name" value="MTH1187/YkoF-like"/>
</dbReference>
<dbReference type="GO" id="GO:0005829">
    <property type="term" value="C:cytosol"/>
    <property type="evidence" value="ECO:0007669"/>
    <property type="project" value="TreeGrafter"/>
</dbReference>
<proteinExistence type="inferred from homology"/>
<organism evidence="3 4">
    <name type="scientific">Labilibaculum antarcticum</name>
    <dbReference type="NCBI Taxonomy" id="1717717"/>
    <lineage>
        <taxon>Bacteria</taxon>
        <taxon>Pseudomonadati</taxon>
        <taxon>Bacteroidota</taxon>
        <taxon>Bacteroidia</taxon>
        <taxon>Marinilabiliales</taxon>
        <taxon>Marinifilaceae</taxon>
        <taxon>Labilibaculum</taxon>
    </lineage>
</organism>
<evidence type="ECO:0000259" key="2">
    <source>
        <dbReference type="Pfam" id="PF01910"/>
    </source>
</evidence>
<reference evidence="3 4" key="1">
    <citation type="journal article" date="2018" name="Mar. Genomics">
        <title>Complete genome sequence of Marinifilaceae bacterium strain SPP2, isolated from the Antarctic marine sediment.</title>
        <authorList>
            <person name="Watanabe M."/>
            <person name="Kojima H."/>
            <person name="Fukui M."/>
        </authorList>
    </citation>
    <scope>NUCLEOTIDE SEQUENCE [LARGE SCALE GENOMIC DNA]</scope>
    <source>
        <strain evidence="3 4">SPP2</strain>
    </source>
</reference>
<dbReference type="EMBL" id="AP018042">
    <property type="protein sequence ID" value="BAX80276.1"/>
    <property type="molecule type" value="Genomic_DNA"/>
</dbReference>
<feature type="domain" description="Thiamine-binding protein" evidence="2">
    <location>
        <begin position="5"/>
        <end position="95"/>
    </location>
</feature>
<reference evidence="4" key="2">
    <citation type="journal article" date="2020" name="Antonie Van Leeuwenhoek">
        <title>Labilibaculum antarcticum sp. nov., a novel facultative anaerobic, psychrotorelant bacterium isolated from marine sediment of Antarctica.</title>
        <authorList>
            <person name="Watanabe M."/>
            <person name="Kojima H."/>
            <person name="Fukui M."/>
        </authorList>
    </citation>
    <scope>NUCLEOTIDE SEQUENCE [LARGE SCALE GENOMIC DNA]</scope>
    <source>
        <strain evidence="4">SPP2</strain>
    </source>
</reference>
<comment type="similarity">
    <text evidence="1">Belongs to the UPF0045 family.</text>
</comment>
<dbReference type="Proteomes" id="UP000218267">
    <property type="component" value="Chromosome"/>
</dbReference>
<dbReference type="Gene3D" id="3.30.70.930">
    <property type="match status" value="1"/>
</dbReference>
<dbReference type="AlphaFoldDB" id="A0A1Y1CIR4"/>
<accession>A0A1Y1CIR4</accession>
<dbReference type="PANTHER" id="PTHR33777">
    <property type="entry name" value="UPF0045 PROTEIN ECM15"/>
    <property type="match status" value="1"/>
</dbReference>
<evidence type="ECO:0000256" key="1">
    <source>
        <dbReference type="ARBA" id="ARBA00010272"/>
    </source>
</evidence>
<name>A0A1Y1CIR4_9BACT</name>
<protein>
    <recommendedName>
        <fullName evidence="2">Thiamine-binding protein domain-containing protein</fullName>
    </recommendedName>
</protein>
<dbReference type="NCBIfam" id="TIGR00106">
    <property type="entry name" value="MTH1187 family thiamine-binding protein"/>
    <property type="match status" value="1"/>
</dbReference>
<dbReference type="RefSeq" id="WP_096429138.1">
    <property type="nucleotide sequence ID" value="NZ_AP018042.1"/>
</dbReference>
<evidence type="ECO:0000313" key="3">
    <source>
        <dbReference type="EMBL" id="BAX80276.1"/>
    </source>
</evidence>
<dbReference type="SUPFAM" id="SSF89957">
    <property type="entry name" value="MTH1187/YkoF-like"/>
    <property type="match status" value="1"/>
</dbReference>
<sequence length="103" mass="11540">MSVLMEFAIFPTDKGDSVSKQVSKVIGLIRESGINYQLTAMGTLIETDELPEALALVNSCYEVLEKDSDRVYCTLTMDIQKNKHNRLTSKVESIENKIGKVKK</sequence>